<dbReference type="PANTHER" id="PTHR24567">
    <property type="entry name" value="CRP FAMILY TRANSCRIPTIONAL REGULATORY PROTEIN"/>
    <property type="match status" value="1"/>
</dbReference>
<name>A0A1T4TI28_9HYPH</name>
<dbReference type="GO" id="GO:0016301">
    <property type="term" value="F:kinase activity"/>
    <property type="evidence" value="ECO:0007669"/>
    <property type="project" value="UniProtKB-KW"/>
</dbReference>
<dbReference type="Proteomes" id="UP000190092">
    <property type="component" value="Unassembled WGS sequence"/>
</dbReference>
<feature type="domain" description="Cyclic nucleotide-binding" evidence="1">
    <location>
        <begin position="36"/>
        <end position="121"/>
    </location>
</feature>
<gene>
    <name evidence="2" type="ORF">SAMN02745126_06309</name>
</gene>
<sequence>MNQIYDRRLDLIEILENRAGHPLPHAAILRARLVHRSWRRGEALFHAGERVGYIALIRHGVVKFSYQSEDGTERVRDFLSEGQVAACIGVLGDEEPVAYDGIACQDTEAELLDVELLRGLVQSEPDWAHCLSLLLHDKARHLTGRERSLLTLTPPERLAHALAERPWLSERVTQQDLAAYIGITPVSLSRLKARERQRLPAAT</sequence>
<dbReference type="PROSITE" id="PS50042">
    <property type="entry name" value="CNMP_BINDING_3"/>
    <property type="match status" value="1"/>
</dbReference>
<evidence type="ECO:0000313" key="2">
    <source>
        <dbReference type="EMBL" id="SKA40064.1"/>
    </source>
</evidence>
<dbReference type="PANTHER" id="PTHR24567:SF26">
    <property type="entry name" value="REGULATORY PROTEIN YEIL"/>
    <property type="match status" value="1"/>
</dbReference>
<dbReference type="InterPro" id="IPR050397">
    <property type="entry name" value="Env_Response_Regulators"/>
</dbReference>
<dbReference type="InterPro" id="IPR018490">
    <property type="entry name" value="cNMP-bd_dom_sf"/>
</dbReference>
<dbReference type="InterPro" id="IPR014710">
    <property type="entry name" value="RmlC-like_jellyroll"/>
</dbReference>
<proteinExistence type="predicted"/>
<accession>A0A1T4TI28</accession>
<dbReference type="OrthoDB" id="3525895at2"/>
<dbReference type="InterPro" id="IPR000595">
    <property type="entry name" value="cNMP-bd_dom"/>
</dbReference>
<dbReference type="Gene3D" id="2.60.120.10">
    <property type="entry name" value="Jelly Rolls"/>
    <property type="match status" value="1"/>
</dbReference>
<evidence type="ECO:0000313" key="3">
    <source>
        <dbReference type="Proteomes" id="UP000190092"/>
    </source>
</evidence>
<dbReference type="SUPFAM" id="SSF51206">
    <property type="entry name" value="cAMP-binding domain-like"/>
    <property type="match status" value="1"/>
</dbReference>
<organism evidence="2 3">
    <name type="scientific">Enhydrobacter aerosaccus</name>
    <dbReference type="NCBI Taxonomy" id="225324"/>
    <lineage>
        <taxon>Bacteria</taxon>
        <taxon>Pseudomonadati</taxon>
        <taxon>Pseudomonadota</taxon>
        <taxon>Alphaproteobacteria</taxon>
        <taxon>Hyphomicrobiales</taxon>
        <taxon>Enhydrobacter</taxon>
    </lineage>
</organism>
<dbReference type="AlphaFoldDB" id="A0A1T4TI28"/>
<evidence type="ECO:0000259" key="1">
    <source>
        <dbReference type="PROSITE" id="PS50042"/>
    </source>
</evidence>
<dbReference type="RefSeq" id="WP_085938041.1">
    <property type="nucleotide sequence ID" value="NZ_FUWJ01000018.1"/>
</dbReference>
<keyword evidence="2" id="KW-0418">Kinase</keyword>
<protein>
    <submittedName>
        <fullName evidence="2">cAMP-binding domain of CRP or a regulatory subunit of cAMP-dependent protein kinases</fullName>
    </submittedName>
</protein>
<keyword evidence="3" id="KW-1185">Reference proteome</keyword>
<dbReference type="GO" id="GO:0003700">
    <property type="term" value="F:DNA-binding transcription factor activity"/>
    <property type="evidence" value="ECO:0007669"/>
    <property type="project" value="TreeGrafter"/>
</dbReference>
<dbReference type="CDD" id="cd00038">
    <property type="entry name" value="CAP_ED"/>
    <property type="match status" value="1"/>
</dbReference>
<dbReference type="STRING" id="225324.SAMN02745126_06309"/>
<reference evidence="3" key="1">
    <citation type="submission" date="2017-02" db="EMBL/GenBank/DDBJ databases">
        <authorList>
            <person name="Varghese N."/>
            <person name="Submissions S."/>
        </authorList>
    </citation>
    <scope>NUCLEOTIDE SEQUENCE [LARGE SCALE GENOMIC DNA]</scope>
    <source>
        <strain evidence="3">ATCC 27094</strain>
    </source>
</reference>
<dbReference type="EMBL" id="FUWJ01000018">
    <property type="protein sequence ID" value="SKA40064.1"/>
    <property type="molecule type" value="Genomic_DNA"/>
</dbReference>
<keyword evidence="2" id="KW-0808">Transferase</keyword>
<dbReference type="GO" id="GO:0005829">
    <property type="term" value="C:cytosol"/>
    <property type="evidence" value="ECO:0007669"/>
    <property type="project" value="TreeGrafter"/>
</dbReference>
<dbReference type="Pfam" id="PF00027">
    <property type="entry name" value="cNMP_binding"/>
    <property type="match status" value="1"/>
</dbReference>